<dbReference type="SUPFAM" id="SSF53474">
    <property type="entry name" value="alpha/beta-Hydrolases"/>
    <property type="match status" value="1"/>
</dbReference>
<evidence type="ECO:0000313" key="3">
    <source>
        <dbReference type="Proteomes" id="UP000009882"/>
    </source>
</evidence>
<proteinExistence type="predicted"/>
<dbReference type="Pfam" id="PF00326">
    <property type="entry name" value="Peptidase_S9"/>
    <property type="match status" value="1"/>
</dbReference>
<dbReference type="Proteomes" id="UP000009882">
    <property type="component" value="Unassembled WGS sequence"/>
</dbReference>
<dbReference type="InterPro" id="IPR011042">
    <property type="entry name" value="6-blade_b-propeller_TolB-like"/>
</dbReference>
<dbReference type="eggNOG" id="KOG2100">
    <property type="taxonomic scope" value="Eukaryota"/>
</dbReference>
<dbReference type="InterPro" id="IPR029058">
    <property type="entry name" value="AB_hydrolase_fold"/>
</dbReference>
<dbReference type="HOGENOM" id="CLU_012236_1_0_1"/>
<sequence length="584" mass="64475">MSTPVTAPFGQWKSPISSTLLGADGVQFESIATSKGKVYVIEDRPKEQGRGCIVEYAGHEGRDILPAKYDARTKVHEYGGASMIAFDGHVVFSDRETQDLHKLDPSTGQVEQITKTSNALRYASTSATGSLSDGQAESGWILAIEEDHSKPLPSEVRNRLVAVNVQSKEIVNVASGDDFYNAAQFSPDGSRICWTQWSHPDMPWTGARLYVAKWNNGQVTDICHVSGVPEKESVSQPRWGLDNKLYFTSDCSGYWQLYRSHADTLECQRVPLHGLEEVEFSQPDWHLGNETSFNTVFTLEMADTVELDALKVASELPMPSSLVSKPEHLSFPRVHGENLEGVAHAIFYAPQNPDYQPPSGALPPLIVCVHGGPTSQTGTGLNITNQYWTSRGYAVVWVNYGGSSGYGRAYRDDLNGQWASTGRIDQNGVGIRGQSAGGYIVLQALCDYPNLFAGGNSLYGIGNVKALCEDTHKFESHYAFALLFDPGVDEDEKTRIFNERSPCLKVDKITAPLLLLQGDEDLVVPMNQAEEMVEMMTKVGRESKLVVFHGEGHGFRQAKSRIAAVEEEEKWWKKELLKMDSVDL</sequence>
<dbReference type="SUPFAM" id="SSF82171">
    <property type="entry name" value="DPP6 N-terminal domain-like"/>
    <property type="match status" value="1"/>
</dbReference>
<accession>K9FZ93</accession>
<feature type="domain" description="Peptidase S9 prolyl oligopeptidase catalytic" evidence="1">
    <location>
        <begin position="385"/>
        <end position="576"/>
    </location>
</feature>
<dbReference type="GO" id="GO:0008236">
    <property type="term" value="F:serine-type peptidase activity"/>
    <property type="evidence" value="ECO:0007669"/>
    <property type="project" value="InterPro"/>
</dbReference>
<name>K9FZ93_PEND2</name>
<keyword evidence="3" id="KW-1185">Reference proteome</keyword>
<gene>
    <name evidence="2" type="ORF">PDIG_33050</name>
</gene>
<dbReference type="OrthoDB" id="43744at2759"/>
<dbReference type="PANTHER" id="PTHR43056">
    <property type="entry name" value="PEPTIDASE S9 PROLYL OLIGOPEPTIDASE"/>
    <property type="match status" value="1"/>
</dbReference>
<dbReference type="STRING" id="1170229.K9FZ93"/>
<dbReference type="EMBL" id="AKCT01000136">
    <property type="protein sequence ID" value="EKV14429.1"/>
    <property type="molecule type" value="Genomic_DNA"/>
</dbReference>
<dbReference type="InterPro" id="IPR001375">
    <property type="entry name" value="Peptidase_S9_cat"/>
</dbReference>
<dbReference type="PANTHER" id="PTHR43056:SF5">
    <property type="entry name" value="PEPTIDASE S9 PROLYL OLIGOPEPTIDASE CATALYTIC DOMAIN-CONTAINING PROTEIN"/>
    <property type="match status" value="1"/>
</dbReference>
<dbReference type="Gene3D" id="2.120.10.30">
    <property type="entry name" value="TolB, C-terminal domain"/>
    <property type="match status" value="1"/>
</dbReference>
<reference evidence="3" key="1">
    <citation type="journal article" date="2012" name="BMC Genomics">
        <title>Genome sequence of the necrotrophic fungus Penicillium digitatum, the main postharvest pathogen of citrus.</title>
        <authorList>
            <person name="Marcet-Houben M."/>
            <person name="Ballester A.-R."/>
            <person name="de la Fuente B."/>
            <person name="Harries E."/>
            <person name="Marcos J.F."/>
            <person name="Gonzalez-Candelas L."/>
            <person name="Gabaldon T."/>
        </authorList>
    </citation>
    <scope>NUCLEOTIDE SEQUENCE [LARGE SCALE GENOMIC DNA]</scope>
    <source>
        <strain evidence="3">PHI26 / CECT 20796</strain>
    </source>
</reference>
<dbReference type="AlphaFoldDB" id="K9FZ93"/>
<evidence type="ECO:0000259" key="1">
    <source>
        <dbReference type="Pfam" id="PF00326"/>
    </source>
</evidence>
<dbReference type="GO" id="GO:0017000">
    <property type="term" value="P:antibiotic biosynthetic process"/>
    <property type="evidence" value="ECO:0007669"/>
    <property type="project" value="UniProtKB-ARBA"/>
</dbReference>
<dbReference type="InterPro" id="IPR050585">
    <property type="entry name" value="Xaa-Pro_dipeptidyl-ppase/CocE"/>
</dbReference>
<dbReference type="GO" id="GO:0006508">
    <property type="term" value="P:proteolysis"/>
    <property type="evidence" value="ECO:0007669"/>
    <property type="project" value="InterPro"/>
</dbReference>
<evidence type="ECO:0000313" key="2">
    <source>
        <dbReference type="EMBL" id="EKV14429.1"/>
    </source>
</evidence>
<dbReference type="InParanoid" id="K9FZ93"/>
<dbReference type="GO" id="GO:0072330">
    <property type="term" value="P:monocarboxylic acid biosynthetic process"/>
    <property type="evidence" value="ECO:0007669"/>
    <property type="project" value="UniProtKB-ARBA"/>
</dbReference>
<dbReference type="Gene3D" id="3.40.50.1820">
    <property type="entry name" value="alpha/beta hydrolase"/>
    <property type="match status" value="1"/>
</dbReference>
<protein>
    <recommendedName>
        <fullName evidence="1">Peptidase S9 prolyl oligopeptidase catalytic domain-containing protein</fullName>
    </recommendedName>
</protein>
<comment type="caution">
    <text evidence="2">The sequence shown here is derived from an EMBL/GenBank/DDBJ whole genome shotgun (WGS) entry which is preliminary data.</text>
</comment>
<dbReference type="OMA" id="QNGRSCA"/>
<organism evidence="2 3">
    <name type="scientific">Penicillium digitatum (strain PHI26 / CECT 20796)</name>
    <name type="common">Green mold</name>
    <dbReference type="NCBI Taxonomy" id="1170229"/>
    <lineage>
        <taxon>Eukaryota</taxon>
        <taxon>Fungi</taxon>
        <taxon>Dikarya</taxon>
        <taxon>Ascomycota</taxon>
        <taxon>Pezizomycotina</taxon>
        <taxon>Eurotiomycetes</taxon>
        <taxon>Eurotiomycetidae</taxon>
        <taxon>Eurotiales</taxon>
        <taxon>Aspergillaceae</taxon>
        <taxon>Penicillium</taxon>
    </lineage>
</organism>